<proteinExistence type="predicted"/>
<evidence type="ECO:0000313" key="2">
    <source>
        <dbReference type="EMBL" id="MBB3045801.1"/>
    </source>
</evidence>
<sequence length="531" mass="56585">MTEMNRRNFLQTLLGGSALAATGGVGTLYSGLARAAAPAFDDYKALVIVYLYGGNDAFNMTVPRGTGTSSHDTYAASRGSVAISDVIRNPGRDLKNSGNPYDAPGLMTDAQKYLNGLYQFDGVGFNALMPELAQLYADKRAAVVANVGSLIQPVVKEELHSTPLPPFLYAHNHQTRAMETGWADNLSANGWAGRLADLWEVHQLSGVNGGSPLGLNVSFSGNSRLQTGSFSSAAVMSPNAQRLFTGNFNVDVFRSLNEGVDGDHPIRRVLHAANRKTADLSDIISEQFAETAAAFDDLNNSYGQKLFSNPDDEDATGEDSLNLQGRLSGQALRGLKAVARMIKLSTESLGLNRQIFYVGIGGFDNHSALTSKHPLLLRELSLALSDFTTAMDHLGLADQVMVGTLSDFGRTLGNNGDGTDHAWAGNNILLGGGMDGGRVLGDWPDLTLSGESDTAQRNGRGRLIPTTSVDQYLATLCSWFGVEDDNMSDLFPNLQNFATGSDVRSAYLALQSSEEEPSEPGLPLPSLPGLG</sequence>
<keyword evidence="3" id="KW-1185">Reference proteome</keyword>
<dbReference type="PROSITE" id="PS51318">
    <property type="entry name" value="TAT"/>
    <property type="match status" value="1"/>
</dbReference>
<evidence type="ECO:0000313" key="3">
    <source>
        <dbReference type="Proteomes" id="UP000537130"/>
    </source>
</evidence>
<dbReference type="RefSeq" id="WP_183408529.1">
    <property type="nucleotide sequence ID" value="NZ_JACHWY010000001.1"/>
</dbReference>
<name>A0A7W4W1M8_9GAMM</name>
<reference evidence="2 3" key="1">
    <citation type="submission" date="2020-08" db="EMBL/GenBank/DDBJ databases">
        <title>Genomic Encyclopedia of Type Strains, Phase III (KMG-III): the genomes of soil and plant-associated and newly described type strains.</title>
        <authorList>
            <person name="Whitman W."/>
        </authorList>
    </citation>
    <scope>NUCLEOTIDE SEQUENCE [LARGE SCALE GENOMIC DNA]</scope>
    <source>
        <strain evidence="2 3">CECT 8654</strain>
    </source>
</reference>
<dbReference type="EMBL" id="JACHWY010000001">
    <property type="protein sequence ID" value="MBB3045801.1"/>
    <property type="molecule type" value="Genomic_DNA"/>
</dbReference>
<gene>
    <name evidence="2" type="ORF">FHR99_000037</name>
</gene>
<dbReference type="InterPro" id="IPR010869">
    <property type="entry name" value="DUF1501"/>
</dbReference>
<evidence type="ECO:0000256" key="1">
    <source>
        <dbReference type="SAM" id="MobiDB-lite"/>
    </source>
</evidence>
<dbReference type="Proteomes" id="UP000537130">
    <property type="component" value="Unassembled WGS sequence"/>
</dbReference>
<dbReference type="Pfam" id="PF07394">
    <property type="entry name" value="DUF1501"/>
    <property type="match status" value="1"/>
</dbReference>
<feature type="compositionally biased region" description="Pro residues" evidence="1">
    <location>
        <begin position="520"/>
        <end position="531"/>
    </location>
</feature>
<feature type="region of interest" description="Disordered" evidence="1">
    <location>
        <begin position="512"/>
        <end position="531"/>
    </location>
</feature>
<organism evidence="2 3">
    <name type="scientific">Litorivivens lipolytica</name>
    <dbReference type="NCBI Taxonomy" id="1524264"/>
    <lineage>
        <taxon>Bacteria</taxon>
        <taxon>Pseudomonadati</taxon>
        <taxon>Pseudomonadota</taxon>
        <taxon>Gammaproteobacteria</taxon>
        <taxon>Litorivivens</taxon>
    </lineage>
</organism>
<accession>A0A7W4W1M8</accession>
<protein>
    <submittedName>
        <fullName evidence="2">Uncharacterized protein (DUF1501 family)</fullName>
    </submittedName>
</protein>
<dbReference type="InterPro" id="IPR006311">
    <property type="entry name" value="TAT_signal"/>
</dbReference>
<dbReference type="PANTHER" id="PTHR43737">
    <property type="entry name" value="BLL7424 PROTEIN"/>
    <property type="match status" value="1"/>
</dbReference>
<dbReference type="AlphaFoldDB" id="A0A7W4W1M8"/>
<comment type="caution">
    <text evidence="2">The sequence shown here is derived from an EMBL/GenBank/DDBJ whole genome shotgun (WGS) entry which is preliminary data.</text>
</comment>
<dbReference type="PANTHER" id="PTHR43737:SF1">
    <property type="entry name" value="DUF1501 DOMAIN-CONTAINING PROTEIN"/>
    <property type="match status" value="1"/>
</dbReference>